<organism evidence="1 2">
    <name type="scientific">Batillaria attramentaria</name>
    <dbReference type="NCBI Taxonomy" id="370345"/>
    <lineage>
        <taxon>Eukaryota</taxon>
        <taxon>Metazoa</taxon>
        <taxon>Spiralia</taxon>
        <taxon>Lophotrochozoa</taxon>
        <taxon>Mollusca</taxon>
        <taxon>Gastropoda</taxon>
        <taxon>Caenogastropoda</taxon>
        <taxon>Sorbeoconcha</taxon>
        <taxon>Cerithioidea</taxon>
        <taxon>Batillariidae</taxon>
        <taxon>Batillaria</taxon>
    </lineage>
</organism>
<name>A0ABD0J9J3_9CAEN</name>
<accession>A0ABD0J9J3</accession>
<proteinExistence type="predicted"/>
<gene>
    <name evidence="1" type="ORF">BaRGS_00037160</name>
</gene>
<reference evidence="1 2" key="1">
    <citation type="journal article" date="2023" name="Sci. Data">
        <title>Genome assembly of the Korean intertidal mud-creeper Batillaria attramentaria.</title>
        <authorList>
            <person name="Patra A.K."/>
            <person name="Ho P.T."/>
            <person name="Jun S."/>
            <person name="Lee S.J."/>
            <person name="Kim Y."/>
            <person name="Won Y.J."/>
        </authorList>
    </citation>
    <scope>NUCLEOTIDE SEQUENCE [LARGE SCALE GENOMIC DNA]</scope>
    <source>
        <strain evidence="1">Wonlab-2016</strain>
    </source>
</reference>
<evidence type="ECO:0000313" key="1">
    <source>
        <dbReference type="EMBL" id="KAK7466751.1"/>
    </source>
</evidence>
<keyword evidence="2" id="KW-1185">Reference proteome</keyword>
<comment type="caution">
    <text evidence="1">The sequence shown here is derived from an EMBL/GenBank/DDBJ whole genome shotgun (WGS) entry which is preliminary data.</text>
</comment>
<evidence type="ECO:0000313" key="2">
    <source>
        <dbReference type="Proteomes" id="UP001519460"/>
    </source>
</evidence>
<dbReference type="AlphaFoldDB" id="A0ABD0J9J3"/>
<dbReference type="EMBL" id="JACVVK020000547">
    <property type="protein sequence ID" value="KAK7466751.1"/>
    <property type="molecule type" value="Genomic_DNA"/>
</dbReference>
<sequence length="87" mass="9784">MLQKETLVASGIDFWEYLRRRAAFFSVSSLCDYRLMLTNNTCATSGVFGSYFPSKALLDLRWLRVLAVVASSGELQLLAGCSKYMNM</sequence>
<protein>
    <submittedName>
        <fullName evidence="1">Uncharacterized protein</fullName>
    </submittedName>
</protein>
<dbReference type="Proteomes" id="UP001519460">
    <property type="component" value="Unassembled WGS sequence"/>
</dbReference>